<dbReference type="InterPro" id="IPR018228">
    <property type="entry name" value="DNase_TatD-rel_CS"/>
</dbReference>
<dbReference type="SUPFAM" id="SSF51556">
    <property type="entry name" value="Metallo-dependent hydrolases"/>
    <property type="match status" value="1"/>
</dbReference>
<dbReference type="Pfam" id="PF01026">
    <property type="entry name" value="TatD_DNase"/>
    <property type="match status" value="1"/>
</dbReference>
<comment type="caution">
    <text evidence="5">The sequence shown here is derived from an EMBL/GenBank/DDBJ whole genome shotgun (WGS) entry which is preliminary data.</text>
</comment>
<protein>
    <submittedName>
        <fullName evidence="5">TatD family deoxyribonuclease</fullName>
    </submittedName>
    <submittedName>
        <fullName evidence="6">TatD family hydrolase</fullName>
    </submittedName>
</protein>
<dbReference type="RefSeq" id="WP_005845260.1">
    <property type="nucleotide sequence ID" value="NZ_CAXTGH010000030.1"/>
</dbReference>
<reference evidence="7 8" key="1">
    <citation type="submission" date="2018-08" db="EMBL/GenBank/DDBJ databases">
        <title>A genome reference for cultivated species of the human gut microbiota.</title>
        <authorList>
            <person name="Zou Y."/>
            <person name="Xue W."/>
            <person name="Luo G."/>
        </authorList>
    </citation>
    <scope>NUCLEOTIDE SEQUENCE [LARGE SCALE GENOMIC DNA]</scope>
    <source>
        <strain evidence="7 8">AF39-8AT</strain>
    </source>
</reference>
<dbReference type="GO" id="GO:0016788">
    <property type="term" value="F:hydrolase activity, acting on ester bonds"/>
    <property type="evidence" value="ECO:0007669"/>
    <property type="project" value="InterPro"/>
</dbReference>
<dbReference type="Proteomes" id="UP000286392">
    <property type="component" value="Unassembled WGS sequence"/>
</dbReference>
<feature type="binding site" evidence="3">
    <location>
        <position position="122"/>
    </location>
    <ligand>
        <name>a divalent metal cation</name>
        <dbReference type="ChEBI" id="CHEBI:60240"/>
        <label>2</label>
    </ligand>
</feature>
<evidence type="ECO:0000313" key="10">
    <source>
        <dbReference type="Proteomes" id="UP000483142"/>
    </source>
</evidence>
<dbReference type="Gene3D" id="3.20.20.140">
    <property type="entry name" value="Metal-dependent hydrolases"/>
    <property type="match status" value="1"/>
</dbReference>
<dbReference type="InterPro" id="IPR032466">
    <property type="entry name" value="Metal_Hydrolase"/>
</dbReference>
<evidence type="ECO:0000313" key="9">
    <source>
        <dbReference type="Proteomes" id="UP000468344"/>
    </source>
</evidence>
<evidence type="ECO:0000313" key="8">
    <source>
        <dbReference type="Proteomes" id="UP000286392"/>
    </source>
</evidence>
<dbReference type="EMBL" id="QROB01000033">
    <property type="protein sequence ID" value="RHK83917.1"/>
    <property type="molecule type" value="Genomic_DNA"/>
</dbReference>
<dbReference type="PIRSF" id="PIRSF005902">
    <property type="entry name" value="DNase_TatD"/>
    <property type="match status" value="1"/>
</dbReference>
<feature type="binding site" evidence="3">
    <location>
        <position position="145"/>
    </location>
    <ligand>
        <name>a divalent metal cation</name>
        <dbReference type="ChEBI" id="CHEBI:60240"/>
        <label>2</label>
    </ligand>
</feature>
<comment type="similarity">
    <text evidence="1">Belongs to the metallo-dependent hydrolases superfamily. TatD-type hydrolase family.</text>
</comment>
<dbReference type="InterPro" id="IPR001130">
    <property type="entry name" value="TatD-like"/>
</dbReference>
<evidence type="ECO:0000313" key="5">
    <source>
        <dbReference type="EMBL" id="KAB6474826.1"/>
    </source>
</evidence>
<dbReference type="PROSITE" id="PS01137">
    <property type="entry name" value="TATD_1"/>
    <property type="match status" value="1"/>
</dbReference>
<reference evidence="6" key="3">
    <citation type="submission" date="2023-10" db="EMBL/GenBank/DDBJ databases">
        <title>Genome of potential pathogenic bacteria in Crohn's disease.</title>
        <authorList>
            <person name="Rodriguez-Palacios A."/>
        </authorList>
    </citation>
    <scope>NUCLEOTIDE SEQUENCE</scope>
    <source>
        <strain evidence="6">CavFT-hAR107</strain>
    </source>
</reference>
<feature type="binding site" evidence="3">
    <location>
        <position position="193"/>
    </location>
    <ligand>
        <name>a divalent metal cation</name>
        <dbReference type="ChEBI" id="CHEBI:60240"/>
        <label>1</label>
    </ligand>
</feature>
<sequence length="228" mass="26087">MIIDTHCHFDMMPNPEWYIQNAERKGEIIIGMTNLPSHFEMGCVHVQNFRHIRLALGFHPQLAKESIDELVSFGKLVNKTSYIGEIGLDFSKNYVDSKEKQIYAFRSVLNYIKGDNKIVSVHSRKAEKEVFELLQEYGTKNVIFHWYSGPLNLIDEIINAGYYFSINEAMTTSISGRKIISKIPLNRILTETDAPFNKHSNILNAISNIGLTEDVIYSNFLNLINAIV</sequence>
<dbReference type="EMBL" id="WDBZ01000040">
    <property type="protein sequence ID" value="KAB6449294.1"/>
    <property type="molecule type" value="Genomic_DNA"/>
</dbReference>
<evidence type="ECO:0000256" key="1">
    <source>
        <dbReference type="ARBA" id="ARBA00009275"/>
    </source>
</evidence>
<name>A0A3E5F1N1_PHOVU</name>
<dbReference type="Proteomes" id="UP000468344">
    <property type="component" value="Unassembled WGS sequence"/>
</dbReference>
<gene>
    <name evidence="7" type="ORF">DW043_18105</name>
    <name evidence="5" type="ORF">GAZ06_16035</name>
    <name evidence="4" type="ORF">GAZ09_17005</name>
    <name evidence="6" type="ORF">RVY68_18555</name>
</gene>
<dbReference type="EMBL" id="WDBY01000036">
    <property type="protein sequence ID" value="KAB6474826.1"/>
    <property type="molecule type" value="Genomic_DNA"/>
</dbReference>
<evidence type="ECO:0000256" key="3">
    <source>
        <dbReference type="PIRSR" id="PIRSR005902-1"/>
    </source>
</evidence>
<reference evidence="9 10" key="2">
    <citation type="journal article" date="2019" name="Nat. Med.">
        <title>A library of human gut bacterial isolates paired with longitudinal multiomics data enables mechanistic microbiome research.</title>
        <authorList>
            <person name="Poyet M."/>
            <person name="Groussin M."/>
            <person name="Gibbons S.M."/>
            <person name="Avila-Pacheco J."/>
            <person name="Jiang X."/>
            <person name="Kearney S.M."/>
            <person name="Perrotta A.R."/>
            <person name="Berdy B."/>
            <person name="Zhao S."/>
            <person name="Lieberman T.D."/>
            <person name="Swanson P.K."/>
            <person name="Smith M."/>
            <person name="Roesemann S."/>
            <person name="Alexander J.E."/>
            <person name="Rich S.A."/>
            <person name="Livny J."/>
            <person name="Vlamakis H."/>
            <person name="Clish C."/>
            <person name="Bullock K."/>
            <person name="Deik A."/>
            <person name="Scott J."/>
            <person name="Pierce K.A."/>
            <person name="Xavier R.J."/>
            <person name="Alm E.J."/>
        </authorList>
    </citation>
    <scope>NUCLEOTIDE SEQUENCE [LARGE SCALE GENOMIC DNA]</scope>
    <source>
        <strain evidence="5 9">BIOML-A140</strain>
        <strain evidence="4 10">BIOML-A141</strain>
    </source>
</reference>
<dbReference type="GO" id="GO:0046872">
    <property type="term" value="F:metal ion binding"/>
    <property type="evidence" value="ECO:0007669"/>
    <property type="project" value="UniProtKB-KW"/>
</dbReference>
<dbReference type="Proteomes" id="UP001181258">
    <property type="component" value="Unassembled WGS sequence"/>
</dbReference>
<dbReference type="PANTHER" id="PTHR46124:SF2">
    <property type="entry name" value="D-AMINOACYL-TRNA DEACYLASE"/>
    <property type="match status" value="1"/>
</dbReference>
<evidence type="ECO:0000313" key="6">
    <source>
        <dbReference type="EMBL" id="MDU0250622.1"/>
    </source>
</evidence>
<keyword evidence="3" id="KW-0479">Metal-binding</keyword>
<evidence type="ECO:0000313" key="7">
    <source>
        <dbReference type="EMBL" id="RHK83917.1"/>
    </source>
</evidence>
<evidence type="ECO:0000313" key="4">
    <source>
        <dbReference type="EMBL" id="KAB6449294.1"/>
    </source>
</evidence>
<evidence type="ECO:0000256" key="2">
    <source>
        <dbReference type="ARBA" id="ARBA00022801"/>
    </source>
</evidence>
<organism evidence="5 9">
    <name type="scientific">Phocaeicola vulgatus</name>
    <name type="common">Bacteroides vulgatus</name>
    <dbReference type="NCBI Taxonomy" id="821"/>
    <lineage>
        <taxon>Bacteria</taxon>
        <taxon>Pseudomonadati</taxon>
        <taxon>Bacteroidota</taxon>
        <taxon>Bacteroidia</taxon>
        <taxon>Bacteroidales</taxon>
        <taxon>Bacteroidaceae</taxon>
        <taxon>Phocaeicola</taxon>
    </lineage>
</organism>
<dbReference type="AlphaFoldDB" id="A0A3E5F1N1"/>
<feature type="binding site" evidence="3">
    <location>
        <position position="85"/>
    </location>
    <ligand>
        <name>a divalent metal cation</name>
        <dbReference type="ChEBI" id="CHEBI:60240"/>
        <label>1</label>
    </ligand>
</feature>
<dbReference type="Proteomes" id="UP000483142">
    <property type="component" value="Unassembled WGS sequence"/>
</dbReference>
<accession>A0A3E5F1N1</accession>
<feature type="binding site" evidence="3">
    <location>
        <position position="8"/>
    </location>
    <ligand>
        <name>a divalent metal cation</name>
        <dbReference type="ChEBI" id="CHEBI:60240"/>
        <label>1</label>
    </ligand>
</feature>
<keyword evidence="2 6" id="KW-0378">Hydrolase</keyword>
<proteinExistence type="inferred from homology"/>
<feature type="binding site" evidence="3">
    <location>
        <position position="6"/>
    </location>
    <ligand>
        <name>a divalent metal cation</name>
        <dbReference type="ChEBI" id="CHEBI:60240"/>
        <label>1</label>
    </ligand>
</feature>
<dbReference type="EMBL" id="JAWDHD010000012">
    <property type="protein sequence ID" value="MDU0250622.1"/>
    <property type="molecule type" value="Genomic_DNA"/>
</dbReference>
<dbReference type="PANTHER" id="PTHR46124">
    <property type="entry name" value="D-AMINOACYL-TRNA DEACYLASE"/>
    <property type="match status" value="1"/>
</dbReference>